<dbReference type="Proteomes" id="UP001163152">
    <property type="component" value="Chromosome"/>
</dbReference>
<protein>
    <submittedName>
        <fullName evidence="1">Uncharacterized protein</fullName>
    </submittedName>
</protein>
<organism evidence="1 2">
    <name type="scientific">Thermocoleostomius sinensis A174</name>
    <dbReference type="NCBI Taxonomy" id="2016057"/>
    <lineage>
        <taxon>Bacteria</taxon>
        <taxon>Bacillati</taxon>
        <taxon>Cyanobacteriota</taxon>
        <taxon>Cyanophyceae</taxon>
        <taxon>Oculatellales</taxon>
        <taxon>Oculatellaceae</taxon>
        <taxon>Thermocoleostomius</taxon>
    </lineage>
</organism>
<dbReference type="EMBL" id="CP113797">
    <property type="protein sequence ID" value="WAL61583.1"/>
    <property type="molecule type" value="Genomic_DNA"/>
</dbReference>
<evidence type="ECO:0000313" key="1">
    <source>
        <dbReference type="EMBL" id="WAL61583.1"/>
    </source>
</evidence>
<keyword evidence="2" id="KW-1185">Reference proteome</keyword>
<dbReference type="KEGG" id="tsin:OXH18_06245"/>
<reference evidence="1" key="1">
    <citation type="submission" date="2022-12" db="EMBL/GenBank/DDBJ databases">
        <title>Polyphasic identification of a Novel Hot-Spring Cyanobacterium Ocullathermofonsia sinensis gen nov. sp. nov. and Genomic Insights on its Adaptations to the Thermal Habitat.</title>
        <authorList>
            <person name="Daroch M."/>
            <person name="Tang J."/>
            <person name="Jiang Y."/>
        </authorList>
    </citation>
    <scope>NUCLEOTIDE SEQUENCE</scope>
    <source>
        <strain evidence="1">PKUAC-SCTA174</strain>
    </source>
</reference>
<evidence type="ECO:0000313" key="2">
    <source>
        <dbReference type="Proteomes" id="UP001163152"/>
    </source>
</evidence>
<sequence>MKTSNHLVVGYAFEEALNREAQARHRSVERNRKCRFHALLNACGRILFHNAGEPQIRQHIDRAGFTYWQVYDPQTDRSQQFDSETEVRQWLDRRYCM</sequence>
<dbReference type="AlphaFoldDB" id="A0A9E8ZHW0"/>
<accession>A0A9E8ZHW0</accession>
<proteinExistence type="predicted"/>
<name>A0A9E8ZHW0_9CYAN</name>
<gene>
    <name evidence="1" type="ORF">OXH18_06245</name>
</gene>
<dbReference type="RefSeq" id="WP_268611586.1">
    <property type="nucleotide sequence ID" value="NZ_CP113797.1"/>
</dbReference>